<dbReference type="EMBL" id="QLZR01000001">
    <property type="protein sequence ID" value="RAZ81390.1"/>
    <property type="molecule type" value="Genomic_DNA"/>
</dbReference>
<feature type="domain" description="N-acetyltransferase" evidence="1">
    <location>
        <begin position="27"/>
        <end position="93"/>
    </location>
</feature>
<keyword evidence="2" id="KW-0808">Transferase</keyword>
<dbReference type="GO" id="GO:0016747">
    <property type="term" value="F:acyltransferase activity, transferring groups other than amino-acyl groups"/>
    <property type="evidence" value="ECO:0007669"/>
    <property type="project" value="InterPro"/>
</dbReference>
<protein>
    <submittedName>
        <fullName evidence="2">GNAT family N-acetyltransferase</fullName>
    </submittedName>
</protein>
<dbReference type="Gene3D" id="3.40.630.30">
    <property type="match status" value="1"/>
</dbReference>
<keyword evidence="3" id="KW-1185">Reference proteome</keyword>
<reference evidence="2 3" key="1">
    <citation type="submission" date="2018-06" db="EMBL/GenBank/DDBJ databases">
        <title>The draft genome sequences of strains SCU63 and S1.</title>
        <authorList>
            <person name="Gan L."/>
        </authorList>
    </citation>
    <scope>NUCLEOTIDE SEQUENCE [LARGE SCALE GENOMIC DNA]</scope>
    <source>
        <strain evidence="2 3">SCU63</strain>
    </source>
</reference>
<comment type="caution">
    <text evidence="2">The sequence shown here is derived from an EMBL/GenBank/DDBJ whole genome shotgun (WGS) entry which is preliminary data.</text>
</comment>
<name>A0A365L7K5_9BACL</name>
<dbReference type="RefSeq" id="WP_112221912.1">
    <property type="nucleotide sequence ID" value="NZ_CP196859.1"/>
</dbReference>
<dbReference type="Pfam" id="PF00583">
    <property type="entry name" value="Acetyltransf_1"/>
    <property type="match status" value="1"/>
</dbReference>
<dbReference type="SUPFAM" id="SSF55729">
    <property type="entry name" value="Acyl-CoA N-acyltransferases (Nat)"/>
    <property type="match status" value="1"/>
</dbReference>
<dbReference type="InterPro" id="IPR016181">
    <property type="entry name" value="Acyl_CoA_acyltransferase"/>
</dbReference>
<dbReference type="AlphaFoldDB" id="A0A365L7K5"/>
<organism evidence="2 3">
    <name type="scientific">Planococcus halotolerans</name>
    <dbReference type="NCBI Taxonomy" id="2233542"/>
    <lineage>
        <taxon>Bacteria</taxon>
        <taxon>Bacillati</taxon>
        <taxon>Bacillota</taxon>
        <taxon>Bacilli</taxon>
        <taxon>Bacillales</taxon>
        <taxon>Caryophanaceae</taxon>
        <taxon>Planococcus</taxon>
    </lineage>
</organism>
<accession>A0A365L7K5</accession>
<sequence>MLVKYKKANRIVAMGLLSLTASQYGIDDLRRIIQTYEEDPKWQLYLWKEQDDFLGMVGIELDEYTFTVHHASVIPSYQNEGIGHRMIENLQQLHEPLAMCSSSLTKDFMAKCWNSFYPI</sequence>
<dbReference type="InterPro" id="IPR000182">
    <property type="entry name" value="GNAT_dom"/>
</dbReference>
<evidence type="ECO:0000259" key="1">
    <source>
        <dbReference type="Pfam" id="PF00583"/>
    </source>
</evidence>
<evidence type="ECO:0000313" key="3">
    <source>
        <dbReference type="Proteomes" id="UP000251002"/>
    </source>
</evidence>
<evidence type="ECO:0000313" key="2">
    <source>
        <dbReference type="EMBL" id="RAZ81390.1"/>
    </source>
</evidence>
<proteinExistence type="predicted"/>
<dbReference type="Proteomes" id="UP000251002">
    <property type="component" value="Unassembled WGS sequence"/>
</dbReference>
<gene>
    <name evidence="2" type="ORF">DP120_03670</name>
</gene>